<proteinExistence type="predicted"/>
<accession>A0AAW0GJQ2</accession>
<protein>
    <recommendedName>
        <fullName evidence="3">F-box domain-containing protein</fullName>
    </recommendedName>
</protein>
<name>A0AAW0GJQ2_9APHY</name>
<dbReference type="Gene3D" id="3.80.10.10">
    <property type="entry name" value="Ribonuclease Inhibitor"/>
    <property type="match status" value="1"/>
</dbReference>
<dbReference type="AlphaFoldDB" id="A0AAW0GJQ2"/>
<reference evidence="1 2" key="1">
    <citation type="submission" date="2022-09" db="EMBL/GenBank/DDBJ databases">
        <authorList>
            <person name="Palmer J.M."/>
        </authorList>
    </citation>
    <scope>NUCLEOTIDE SEQUENCE [LARGE SCALE GENOMIC DNA]</scope>
    <source>
        <strain evidence="1 2">DSM 7382</strain>
    </source>
</reference>
<keyword evidence="2" id="KW-1185">Reference proteome</keyword>
<evidence type="ECO:0000313" key="1">
    <source>
        <dbReference type="EMBL" id="KAK7690468.1"/>
    </source>
</evidence>
<dbReference type="Proteomes" id="UP001385951">
    <property type="component" value="Unassembled WGS sequence"/>
</dbReference>
<evidence type="ECO:0008006" key="3">
    <source>
        <dbReference type="Google" id="ProtNLM"/>
    </source>
</evidence>
<dbReference type="SUPFAM" id="SSF52047">
    <property type="entry name" value="RNI-like"/>
    <property type="match status" value="1"/>
</dbReference>
<sequence length="438" mass="49839">MSDITSVANPNDSTMSMEERDKGIQQVLTTWNLAGAMSSVELLRLLAVAFKRATSQRPKLQSLVLLDLPPEILHLILDNEDETVARLFGATCRYLRNISQSYIFRNRNLTVHREFIDWTHAQTLGNEETIPYFNNTLERARNIVLQRADMIQNRPDIQKSVLHLTVHQNWNLFCMGHTSFSATFFTPIYKAVCETLPLLTSLRVLKMKNWVITIDLLHQLRFLTCLHTLEIKYCSSNLSLPIQAPQLASVLNVYFSFFFRVDMSSWIIISICPSIQNLSMVASDEENALPEISLPPPDIEATVNPFRTLRKLVVTYRDLDEVQTLTSSMRAARLQSSSGQIPLTHLKIGIEDGIYSGAMFDLIDTLSGSSLECLVLTGVINTEPDLLDRIARALPNLLELTLIGYTAVEMGSTEWTQNVLDYAPYFSLFRRLRLFRME</sequence>
<dbReference type="EMBL" id="JASBNA010000006">
    <property type="protein sequence ID" value="KAK7690468.1"/>
    <property type="molecule type" value="Genomic_DNA"/>
</dbReference>
<comment type="caution">
    <text evidence="1">The sequence shown here is derived from an EMBL/GenBank/DDBJ whole genome shotgun (WGS) entry which is preliminary data.</text>
</comment>
<gene>
    <name evidence="1" type="ORF">QCA50_005566</name>
</gene>
<dbReference type="InterPro" id="IPR032675">
    <property type="entry name" value="LRR_dom_sf"/>
</dbReference>
<organism evidence="1 2">
    <name type="scientific">Cerrena zonata</name>
    <dbReference type="NCBI Taxonomy" id="2478898"/>
    <lineage>
        <taxon>Eukaryota</taxon>
        <taxon>Fungi</taxon>
        <taxon>Dikarya</taxon>
        <taxon>Basidiomycota</taxon>
        <taxon>Agaricomycotina</taxon>
        <taxon>Agaricomycetes</taxon>
        <taxon>Polyporales</taxon>
        <taxon>Cerrenaceae</taxon>
        <taxon>Cerrena</taxon>
    </lineage>
</organism>
<evidence type="ECO:0000313" key="2">
    <source>
        <dbReference type="Proteomes" id="UP001385951"/>
    </source>
</evidence>